<dbReference type="PANTHER" id="PTHR43289">
    <property type="entry name" value="MITOGEN-ACTIVATED PROTEIN KINASE KINASE KINASE 20-RELATED"/>
    <property type="match status" value="1"/>
</dbReference>
<dbReference type="EC" id="2.7.11.1" evidence="1"/>
<feature type="compositionally biased region" description="Basic and acidic residues" evidence="7">
    <location>
        <begin position="339"/>
        <end position="362"/>
    </location>
</feature>
<feature type="compositionally biased region" description="Polar residues" evidence="7">
    <location>
        <begin position="363"/>
        <end position="388"/>
    </location>
</feature>
<dbReference type="GO" id="GO:0004674">
    <property type="term" value="F:protein serine/threonine kinase activity"/>
    <property type="evidence" value="ECO:0007669"/>
    <property type="project" value="UniProtKB-KW"/>
</dbReference>
<keyword evidence="11" id="KW-1185">Reference proteome</keyword>
<keyword evidence="4" id="KW-0547">Nucleotide-binding</keyword>
<name>A0A2X0K4A9_9ACTN</name>
<keyword evidence="8" id="KW-1133">Transmembrane helix</keyword>
<feature type="transmembrane region" description="Helical" evidence="8">
    <location>
        <begin position="459"/>
        <end position="484"/>
    </location>
</feature>
<evidence type="ECO:0000256" key="1">
    <source>
        <dbReference type="ARBA" id="ARBA00012513"/>
    </source>
</evidence>
<evidence type="ECO:0000313" key="11">
    <source>
        <dbReference type="Proteomes" id="UP000248889"/>
    </source>
</evidence>
<dbReference type="PANTHER" id="PTHR43289:SF6">
    <property type="entry name" value="SERINE_THREONINE-PROTEIN KINASE NEKL-3"/>
    <property type="match status" value="1"/>
</dbReference>
<evidence type="ECO:0000259" key="9">
    <source>
        <dbReference type="PROSITE" id="PS50011"/>
    </source>
</evidence>
<keyword evidence="8" id="KW-0472">Membrane</keyword>
<evidence type="ECO:0000256" key="8">
    <source>
        <dbReference type="SAM" id="Phobius"/>
    </source>
</evidence>
<keyword evidence="2" id="KW-0723">Serine/threonine-protein kinase</keyword>
<keyword evidence="8" id="KW-0812">Transmembrane</keyword>
<dbReference type="SUPFAM" id="SSF56112">
    <property type="entry name" value="Protein kinase-like (PK-like)"/>
    <property type="match status" value="1"/>
</dbReference>
<organism evidence="10 11">
    <name type="scientific">Streptacidiphilus pinicola</name>
    <dbReference type="NCBI Taxonomy" id="2219663"/>
    <lineage>
        <taxon>Bacteria</taxon>
        <taxon>Bacillati</taxon>
        <taxon>Actinomycetota</taxon>
        <taxon>Actinomycetes</taxon>
        <taxon>Kitasatosporales</taxon>
        <taxon>Streptomycetaceae</taxon>
        <taxon>Streptacidiphilus</taxon>
    </lineage>
</organism>
<evidence type="ECO:0000313" key="10">
    <source>
        <dbReference type="EMBL" id="RAG82369.1"/>
    </source>
</evidence>
<dbReference type="Pfam" id="PF00069">
    <property type="entry name" value="Pkinase"/>
    <property type="match status" value="1"/>
</dbReference>
<dbReference type="OrthoDB" id="9762169at2"/>
<keyword evidence="5" id="KW-0418">Kinase</keyword>
<dbReference type="CDD" id="cd14014">
    <property type="entry name" value="STKc_PknB_like"/>
    <property type="match status" value="1"/>
</dbReference>
<sequence>MGQVWEAHDGTLERPVAVKVITRLSGGGSQGDKARTRFLREARITGLLQHPNIVTVHDLGETDGQDGKAPFLVMELVRGEGLDLVLSRGPVSLAQAAEWSAQICDALAEAHRAGVLHRDIKPSNIQVMPSGATKVLDFGIARAADPYATADRLTQTGFIVGTPPYMAPEQARGNPEARSDLYALGCLLFEMITGSLPFQAPDPIGYIAAHLTQEPPAPSTLAMEIPPAWDDVVLTLLRKDPRERYENAAAVARALRQLGQEPWHPPTVVDIPDVVAELAAARRAQNGHLATALRRLELRRTLERGALDSVAELAGARRGQYRYLSTLLRRFEHRRMLDHKHAQEERQQPVRSEAWEQDRQSGDHQSTAGAAGDSSLQEQTQEPVSQVSPKKPGVQTPPGQPKPREPVTLLHSPEALLKRGRERDGGYLSGWFAAFLLLLGTVSPLTVDYALHQGHLPYWGAYLVGGLFAGACLFALILRCVAWLRAPHLMSDRVTLDDEKIIVAQGTQTFTVRWESLSQVLLDGFGDRIVVWFCDERVAKESHLVEVPGLRGGKGRLLYAYAKHGQDPQKLEANQLRPEVLRYAGALCQWVLASE</sequence>
<evidence type="ECO:0000256" key="7">
    <source>
        <dbReference type="SAM" id="MobiDB-lite"/>
    </source>
</evidence>
<dbReference type="Gene3D" id="3.30.200.20">
    <property type="entry name" value="Phosphorylase Kinase, domain 1"/>
    <property type="match status" value="1"/>
</dbReference>
<dbReference type="SMART" id="SM00220">
    <property type="entry name" value="S_TKc"/>
    <property type="match status" value="1"/>
</dbReference>
<keyword evidence="3" id="KW-0808">Transferase</keyword>
<feature type="transmembrane region" description="Helical" evidence="8">
    <location>
        <begin position="427"/>
        <end position="447"/>
    </location>
</feature>
<feature type="domain" description="Protein kinase" evidence="9">
    <location>
        <begin position="1"/>
        <end position="264"/>
    </location>
</feature>
<proteinExistence type="predicted"/>
<dbReference type="EMBL" id="QKYN01000116">
    <property type="protein sequence ID" value="RAG82369.1"/>
    <property type="molecule type" value="Genomic_DNA"/>
</dbReference>
<dbReference type="Proteomes" id="UP000248889">
    <property type="component" value="Unassembled WGS sequence"/>
</dbReference>
<comment type="caution">
    <text evidence="10">The sequence shown here is derived from an EMBL/GenBank/DDBJ whole genome shotgun (WGS) entry which is preliminary data.</text>
</comment>
<protein>
    <recommendedName>
        <fullName evidence="1">non-specific serine/threonine protein kinase</fullName>
        <ecNumber evidence="1">2.7.11.1</ecNumber>
    </recommendedName>
</protein>
<accession>A0A2X0K4A9</accession>
<gene>
    <name evidence="10" type="ORF">DN069_28030</name>
</gene>
<evidence type="ECO:0000256" key="5">
    <source>
        <dbReference type="ARBA" id="ARBA00022777"/>
    </source>
</evidence>
<evidence type="ECO:0000256" key="6">
    <source>
        <dbReference type="ARBA" id="ARBA00022840"/>
    </source>
</evidence>
<dbReference type="PROSITE" id="PS50011">
    <property type="entry name" value="PROTEIN_KINASE_DOM"/>
    <property type="match status" value="1"/>
</dbReference>
<reference evidence="10 11" key="1">
    <citation type="submission" date="2018-06" db="EMBL/GenBank/DDBJ databases">
        <title>Streptacidiphilus pinicola sp. nov., isolated from pine grove soil.</title>
        <authorList>
            <person name="Roh S.G."/>
            <person name="Park S."/>
            <person name="Kim M.-K."/>
            <person name="Yun B.-R."/>
            <person name="Park J."/>
            <person name="Kim M.J."/>
            <person name="Kim Y.S."/>
            <person name="Kim S.B."/>
        </authorList>
    </citation>
    <scope>NUCLEOTIDE SEQUENCE [LARGE SCALE GENOMIC DNA]</scope>
    <source>
        <strain evidence="10 11">MMS16-CNU450</strain>
    </source>
</reference>
<dbReference type="FunFam" id="1.10.510.10:FF:000021">
    <property type="entry name" value="Serine/threonine protein kinase"/>
    <property type="match status" value="1"/>
</dbReference>
<dbReference type="Gene3D" id="1.10.510.10">
    <property type="entry name" value="Transferase(Phosphotransferase) domain 1"/>
    <property type="match status" value="1"/>
</dbReference>
<keyword evidence="6" id="KW-0067">ATP-binding</keyword>
<dbReference type="AlphaFoldDB" id="A0A2X0K4A9"/>
<dbReference type="InterPro" id="IPR000719">
    <property type="entry name" value="Prot_kinase_dom"/>
</dbReference>
<evidence type="ECO:0000256" key="2">
    <source>
        <dbReference type="ARBA" id="ARBA00022527"/>
    </source>
</evidence>
<dbReference type="InterPro" id="IPR011009">
    <property type="entry name" value="Kinase-like_dom_sf"/>
</dbReference>
<evidence type="ECO:0000256" key="4">
    <source>
        <dbReference type="ARBA" id="ARBA00022741"/>
    </source>
</evidence>
<dbReference type="GO" id="GO:0005524">
    <property type="term" value="F:ATP binding"/>
    <property type="evidence" value="ECO:0007669"/>
    <property type="project" value="UniProtKB-KW"/>
</dbReference>
<evidence type="ECO:0000256" key="3">
    <source>
        <dbReference type="ARBA" id="ARBA00022679"/>
    </source>
</evidence>
<feature type="region of interest" description="Disordered" evidence="7">
    <location>
        <begin position="339"/>
        <end position="410"/>
    </location>
</feature>